<organism evidence="2 4">
    <name type="scientific">Candidatus Chlorohelix allophototropha</name>
    <dbReference type="NCBI Taxonomy" id="3003348"/>
    <lineage>
        <taxon>Bacteria</taxon>
        <taxon>Bacillati</taxon>
        <taxon>Chloroflexota</taxon>
        <taxon>Chloroflexia</taxon>
        <taxon>Candidatus Chloroheliales</taxon>
        <taxon>Candidatus Chloroheliaceae</taxon>
        <taxon>Candidatus Chlorohelix</taxon>
    </lineage>
</organism>
<proteinExistence type="predicted"/>
<reference evidence="2 4" key="1">
    <citation type="submission" date="2020-06" db="EMBL/GenBank/DDBJ databases">
        <title>Anoxygenic phototrophic Chloroflexota member uses a Type I reaction center.</title>
        <authorList>
            <person name="Tsuji J.M."/>
            <person name="Shaw N.A."/>
            <person name="Nagashima S."/>
            <person name="Venkiteswaran J."/>
            <person name="Schiff S.L."/>
            <person name="Hanada S."/>
            <person name="Tank M."/>
            <person name="Neufeld J.D."/>
        </authorList>
    </citation>
    <scope>NUCLEOTIDE SEQUENCE [LARGE SCALE GENOMIC DNA]</scope>
    <source>
        <strain evidence="2">L227-S17</strain>
    </source>
</reference>
<evidence type="ECO:0000313" key="3">
    <source>
        <dbReference type="EMBL" id="WJW65539.1"/>
    </source>
</evidence>
<feature type="signal peptide" evidence="1">
    <location>
        <begin position="1"/>
        <end position="27"/>
    </location>
</feature>
<name>A0A8T7M2E3_9CHLR</name>
<protein>
    <submittedName>
        <fullName evidence="2">Uncharacterized protein</fullName>
    </submittedName>
</protein>
<dbReference type="AlphaFoldDB" id="A0A8T7M2E3"/>
<dbReference type="RefSeq" id="WP_341467423.1">
    <property type="nucleotide sequence ID" value="NZ_CP128399.1"/>
</dbReference>
<accession>A0A8T7M2E3</accession>
<dbReference type="PROSITE" id="PS51257">
    <property type="entry name" value="PROKAR_LIPOPROTEIN"/>
    <property type="match status" value="1"/>
</dbReference>
<reference evidence="3" key="2">
    <citation type="journal article" date="2024" name="Nature">
        <title>Anoxygenic phototroph of the Chloroflexota uses a type I reaction centre.</title>
        <authorList>
            <person name="Tsuji J.M."/>
            <person name="Shaw N.A."/>
            <person name="Nagashima S."/>
            <person name="Venkiteswaran J.J."/>
            <person name="Schiff S.L."/>
            <person name="Watanabe T."/>
            <person name="Fukui M."/>
            <person name="Hanada S."/>
            <person name="Tank M."/>
            <person name="Neufeld J.D."/>
        </authorList>
    </citation>
    <scope>NUCLEOTIDE SEQUENCE</scope>
    <source>
        <strain evidence="3">L227-S17</strain>
    </source>
</reference>
<dbReference type="EMBL" id="CP128399">
    <property type="protein sequence ID" value="WJW65539.1"/>
    <property type="molecule type" value="Genomic_DNA"/>
</dbReference>
<evidence type="ECO:0000256" key="1">
    <source>
        <dbReference type="SAM" id="SignalP"/>
    </source>
</evidence>
<keyword evidence="1" id="KW-0732">Signal</keyword>
<dbReference type="Proteomes" id="UP001431572">
    <property type="component" value="Chromosome 1"/>
</dbReference>
<feature type="chain" id="PRO_5035745253" evidence="1">
    <location>
        <begin position="28"/>
        <end position="445"/>
    </location>
</feature>
<keyword evidence="5" id="KW-1185">Reference proteome</keyword>
<dbReference type="EMBL" id="JACATZ010000001">
    <property type="protein sequence ID" value="NWJ46161.1"/>
    <property type="molecule type" value="Genomic_DNA"/>
</dbReference>
<evidence type="ECO:0000313" key="2">
    <source>
        <dbReference type="EMBL" id="NWJ46161.1"/>
    </source>
</evidence>
<evidence type="ECO:0000313" key="4">
    <source>
        <dbReference type="Proteomes" id="UP000521676"/>
    </source>
</evidence>
<sequence>MEPRLRFVVVYLLLLTLILSACGGSSATVNSGTVSLSPITGNTVEQVTTNTPMPSPTPVPKPNMLQVGGEDNPWMEISLYEGVNEQLQEVPMNQSTLDGMGTFFQGAPSLVAVNNPTNVIQNTYSVICQPAICKGLRNGNYEQMNYKIGGVSSVITEKSTGKIVGHIGFSPFKPTSIAPSVLVFTLVSSIVLDQFMEGINQQFEVVNKKLDAIKSFLDDKEISIIDGNLKYLNGIKTVMNQRKIAPTDLESFRTQLEAVERESQQTISFYHTQVARSYDAFKQIKLDKMLFVFRSDDKINEFKKSIADYQRQSQVYLAALSVRALAAQVRSALPESRELAVSRIEEVQTDLKTWYDEQIKFYGEVEKRIPEMDGWFADSKTQDQFKTLAANGKVEAKQTYDKANEVLADTTNKVKVQMQAESLPLKLVVVLDAQGKVQKISKVVS</sequence>
<dbReference type="Proteomes" id="UP000521676">
    <property type="component" value="Unassembled WGS sequence"/>
</dbReference>
<gene>
    <name evidence="2" type="ORF">HXX08_09805</name>
    <name evidence="3" type="ORF">OZ401_001305</name>
</gene>
<evidence type="ECO:0000313" key="5">
    <source>
        <dbReference type="Proteomes" id="UP001431572"/>
    </source>
</evidence>